<dbReference type="Proteomes" id="UP001231362">
    <property type="component" value="Unassembled WGS sequence"/>
</dbReference>
<evidence type="ECO:0000313" key="3">
    <source>
        <dbReference type="EMBL" id="MDQ0156253.1"/>
    </source>
</evidence>
<organism evidence="3 4">
    <name type="scientific">Anoxybacillus andreesenii</name>
    <dbReference type="NCBI Taxonomy" id="1325932"/>
    <lineage>
        <taxon>Bacteria</taxon>
        <taxon>Bacillati</taxon>
        <taxon>Bacillota</taxon>
        <taxon>Bacilli</taxon>
        <taxon>Bacillales</taxon>
        <taxon>Anoxybacillaceae</taxon>
        <taxon>Anoxybacillus</taxon>
    </lineage>
</organism>
<evidence type="ECO:0000256" key="1">
    <source>
        <dbReference type="SAM" id="Coils"/>
    </source>
</evidence>
<evidence type="ECO:0000256" key="2">
    <source>
        <dbReference type="SAM" id="MobiDB-lite"/>
    </source>
</evidence>
<feature type="coiled-coil region" evidence="1">
    <location>
        <begin position="280"/>
        <end position="310"/>
    </location>
</feature>
<dbReference type="RefSeq" id="WP_307150771.1">
    <property type="nucleotide sequence ID" value="NZ_JAUSTU010000011.1"/>
</dbReference>
<gene>
    <name evidence="3" type="ORF">J2S07_002572</name>
</gene>
<keyword evidence="4" id="KW-1185">Reference proteome</keyword>
<protein>
    <submittedName>
        <fullName evidence="3">Uncharacterized protein</fullName>
    </submittedName>
</protein>
<comment type="caution">
    <text evidence="3">The sequence shown here is derived from an EMBL/GenBank/DDBJ whole genome shotgun (WGS) entry which is preliminary data.</text>
</comment>
<sequence>MNKKRLRFFLTFWLIFVCVFSSSFIEYRPIQAEGNFVSAAANHSGGFVIQSEKVDGMLDLLGILAGKITIFDGDIYGLTITKRLNVGGNQEPLMIKITSPGPIPVNNLKATTLGNRIPEFGGLCMPSRLGRLCMENVVMTVTDQAAAAISLPNAKIETCYESQCGSIPEGGSMSEEEFKKLLEELEANELSLKDILDEMRKDSEKVSLLEQLINQASKALAEIDLDQPNTLKELLAKITNDLTEENIAQVDQAQLIDDTKALWEQQDSYIQAISPFLEIMDDATSLADQLEANLKKMEESLKKIESMEVQETTDKKLQLVKRYAELIKVAEEIKNGSDQAEQPNSEEIDLKMVRNKLEEYKKIIHPFIEQLRELQTEKDGIEATKVEIETKSSELKERIISLKEILGDDVVASLLGNDAPKQGDAASSEETEDNQHTESDSKPEPNWESDHNGGDENKSNPPESGLPVEAPNKTGVPASEASTDVPVEESEVPSQVKESRLRKWLDDVKDWLKSP</sequence>
<reference evidence="3 4" key="1">
    <citation type="submission" date="2023-07" db="EMBL/GenBank/DDBJ databases">
        <title>Genomic Encyclopedia of Type Strains, Phase IV (KMG-IV): sequencing the most valuable type-strain genomes for metagenomic binning, comparative biology and taxonomic classification.</title>
        <authorList>
            <person name="Goeker M."/>
        </authorList>
    </citation>
    <scope>NUCLEOTIDE SEQUENCE [LARGE SCALE GENOMIC DNA]</scope>
    <source>
        <strain evidence="3 4">DSM 23948</strain>
    </source>
</reference>
<accession>A0ABT9V5N3</accession>
<feature type="compositionally biased region" description="Basic and acidic residues" evidence="2">
    <location>
        <begin position="433"/>
        <end position="458"/>
    </location>
</feature>
<proteinExistence type="predicted"/>
<evidence type="ECO:0000313" key="4">
    <source>
        <dbReference type="Proteomes" id="UP001231362"/>
    </source>
</evidence>
<dbReference type="EMBL" id="JAUSTU010000011">
    <property type="protein sequence ID" value="MDQ0156253.1"/>
    <property type="molecule type" value="Genomic_DNA"/>
</dbReference>
<feature type="region of interest" description="Disordered" evidence="2">
    <location>
        <begin position="416"/>
        <end position="498"/>
    </location>
</feature>
<keyword evidence="1" id="KW-0175">Coiled coil</keyword>
<name>A0ABT9V5N3_9BACL</name>